<feature type="transmembrane region" description="Helical" evidence="9">
    <location>
        <begin position="73"/>
        <end position="101"/>
    </location>
</feature>
<keyword evidence="4" id="KW-0762">Sugar transport</keyword>
<evidence type="ECO:0000256" key="9">
    <source>
        <dbReference type="SAM" id="Phobius"/>
    </source>
</evidence>
<accession>A0A285CPN7</accession>
<dbReference type="Proteomes" id="UP000219546">
    <property type="component" value="Unassembled WGS sequence"/>
</dbReference>
<keyword evidence="2" id="KW-0813">Transport</keyword>
<keyword evidence="11" id="KW-1185">Reference proteome</keyword>
<keyword evidence="6 9" id="KW-0812">Transmembrane</keyword>
<dbReference type="InterPro" id="IPR050303">
    <property type="entry name" value="GatZ_KbaZ_carbometab"/>
</dbReference>
<keyword evidence="3" id="KW-1003">Cell membrane</keyword>
<evidence type="ECO:0000313" key="10">
    <source>
        <dbReference type="EMBL" id="SNX69484.1"/>
    </source>
</evidence>
<evidence type="ECO:0000256" key="3">
    <source>
        <dbReference type="ARBA" id="ARBA00022475"/>
    </source>
</evidence>
<dbReference type="OrthoDB" id="7058816at2"/>
<dbReference type="EMBL" id="OAOP01000003">
    <property type="protein sequence ID" value="SNX69484.1"/>
    <property type="molecule type" value="Genomic_DNA"/>
</dbReference>
<protein>
    <submittedName>
        <fullName evidence="10">PTS system mannose-specific IIC component</fullName>
    </submittedName>
</protein>
<evidence type="ECO:0000313" key="11">
    <source>
        <dbReference type="Proteomes" id="UP000219546"/>
    </source>
</evidence>
<feature type="transmembrane region" description="Helical" evidence="9">
    <location>
        <begin position="205"/>
        <end position="234"/>
    </location>
</feature>
<evidence type="ECO:0000256" key="2">
    <source>
        <dbReference type="ARBA" id="ARBA00022448"/>
    </source>
</evidence>
<dbReference type="GO" id="GO:0009401">
    <property type="term" value="P:phosphoenolpyruvate-dependent sugar phosphotransferase system"/>
    <property type="evidence" value="ECO:0007669"/>
    <property type="project" value="UniProtKB-KW"/>
</dbReference>
<dbReference type="GO" id="GO:0005886">
    <property type="term" value="C:plasma membrane"/>
    <property type="evidence" value="ECO:0007669"/>
    <property type="project" value="UniProtKB-SubCell"/>
</dbReference>
<keyword evidence="8 9" id="KW-0472">Membrane</keyword>
<comment type="subcellular location">
    <subcellularLocation>
        <location evidence="1">Cell membrane</location>
        <topology evidence="1">Multi-pass membrane protein</topology>
    </subcellularLocation>
</comment>
<feature type="transmembrane region" description="Helical" evidence="9">
    <location>
        <begin position="47"/>
        <end position="67"/>
    </location>
</feature>
<dbReference type="RefSeq" id="WP_097158022.1">
    <property type="nucleotide sequence ID" value="NZ_JBEPMQ010000002.1"/>
</dbReference>
<dbReference type="PANTHER" id="PTHR32502:SF8">
    <property type="entry name" value="N-ACETYLGALACTOSAMINE PERMEASE IIC COMPONENT 1"/>
    <property type="match status" value="1"/>
</dbReference>
<keyword evidence="7 9" id="KW-1133">Transmembrane helix</keyword>
<evidence type="ECO:0000256" key="6">
    <source>
        <dbReference type="ARBA" id="ARBA00022692"/>
    </source>
</evidence>
<organism evidence="10 11">
    <name type="scientific">Bacillus oleivorans</name>
    <dbReference type="NCBI Taxonomy" id="1448271"/>
    <lineage>
        <taxon>Bacteria</taxon>
        <taxon>Bacillati</taxon>
        <taxon>Bacillota</taxon>
        <taxon>Bacilli</taxon>
        <taxon>Bacillales</taxon>
        <taxon>Bacillaceae</taxon>
        <taxon>Bacillus</taxon>
    </lineage>
</organism>
<evidence type="ECO:0000256" key="1">
    <source>
        <dbReference type="ARBA" id="ARBA00004651"/>
    </source>
</evidence>
<dbReference type="InterPro" id="IPR004700">
    <property type="entry name" value="PTS_IIC_man"/>
</dbReference>
<name>A0A285CPN7_9BACI</name>
<dbReference type="AlphaFoldDB" id="A0A285CPN7"/>
<dbReference type="PANTHER" id="PTHR32502">
    <property type="entry name" value="N-ACETYLGALACTOSAMINE PERMEASE II COMPONENT-RELATED"/>
    <property type="match status" value="1"/>
</dbReference>
<sequence>MILEATLIAVWAGICTFDLFGPQTSFWRPLISGTGVGIILGDPVQGLIIAGTLELIWLGVVGVGAYVPPDVVAGSIIGTAVGILSGEGAVAGIAIAVPVAVASQQLDILWRTGTITLVHKADKAAKEGDLRKIERLHLWGIPTLILTRAIPVFLAVFLGAKYVETLFSYVPQVIMDGLTVAGGVLPALGFAMLLSLMLGKGMWVFLIAGFVLAAYLKIPTIGIALVGIVVAVLYDRFTRHSGPSNLEPSNPGGGLE</sequence>
<feature type="transmembrane region" description="Helical" evidence="9">
    <location>
        <begin position="178"/>
        <end position="198"/>
    </location>
</feature>
<dbReference type="Pfam" id="PF03609">
    <property type="entry name" value="EII-Sor"/>
    <property type="match status" value="1"/>
</dbReference>
<dbReference type="PROSITE" id="PS51106">
    <property type="entry name" value="PTS_EIIC_TYPE_4"/>
    <property type="match status" value="1"/>
</dbReference>
<evidence type="ECO:0000256" key="4">
    <source>
        <dbReference type="ARBA" id="ARBA00022597"/>
    </source>
</evidence>
<feature type="transmembrane region" description="Helical" evidence="9">
    <location>
        <begin position="136"/>
        <end position="158"/>
    </location>
</feature>
<evidence type="ECO:0000256" key="8">
    <source>
        <dbReference type="ARBA" id="ARBA00023136"/>
    </source>
</evidence>
<evidence type="ECO:0000256" key="5">
    <source>
        <dbReference type="ARBA" id="ARBA00022683"/>
    </source>
</evidence>
<reference evidence="10 11" key="1">
    <citation type="submission" date="2017-08" db="EMBL/GenBank/DDBJ databases">
        <authorList>
            <person name="de Groot N.N."/>
        </authorList>
    </citation>
    <scope>NUCLEOTIDE SEQUENCE [LARGE SCALE GENOMIC DNA]</scope>
    <source>
        <strain evidence="10 11">JC228</strain>
    </source>
</reference>
<proteinExistence type="predicted"/>
<gene>
    <name evidence="10" type="ORF">SAMN05877753_10376</name>
</gene>
<keyword evidence="5" id="KW-0598">Phosphotransferase system</keyword>
<evidence type="ECO:0000256" key="7">
    <source>
        <dbReference type="ARBA" id="ARBA00022989"/>
    </source>
</evidence>